<keyword evidence="7" id="KW-0067">ATP-binding</keyword>
<evidence type="ECO:0000256" key="8">
    <source>
        <dbReference type="ARBA" id="ARBA00022909"/>
    </source>
</evidence>
<evidence type="ECO:0000256" key="7">
    <source>
        <dbReference type="ARBA" id="ARBA00022840"/>
    </source>
</evidence>
<evidence type="ECO:0000256" key="3">
    <source>
        <dbReference type="ARBA" id="ARBA00013253"/>
    </source>
</evidence>
<dbReference type="RefSeq" id="WP_008908908.1">
    <property type="nucleotide sequence ID" value="NZ_CAKP01000082.1"/>
</dbReference>
<dbReference type="InterPro" id="IPR000550">
    <property type="entry name" value="Hppk"/>
</dbReference>
<proteinExistence type="predicted"/>
<comment type="pathway">
    <text evidence="2">Cofactor biosynthesis; tetrahydrofolate biosynthesis; 2-amino-4-hydroxy-6-hydroxymethyl-7,8-dihydropteridine diphosphate from 7,8-dihydroneopterin triphosphate: step 4/4.</text>
</comment>
<sequence length="152" mass="17596">MNIAYIAFGTNVGNREENINVALKMMEDRGLKIIKTSKIYVTEPYGYKDQPEFLNGAVEVETNLSCRELLNVLLNIEKDMGRVRHFKWGPRNIDLDIIFYNDEVIDEPDLKVPHPDMHNRDFVLKPLCDLNPNFVHPILKKTVKTLLDELKG</sequence>
<feature type="domain" description="7,8-dihydro-6-hydroxymethylpterin-pyrophosphokinase" evidence="9">
    <location>
        <begin position="87"/>
        <end position="98"/>
    </location>
</feature>
<dbReference type="Gene3D" id="3.30.70.560">
    <property type="entry name" value="7,8-Dihydro-6-hydroxymethylpterin-pyrophosphokinase HPPK"/>
    <property type="match status" value="1"/>
</dbReference>
<dbReference type="GO" id="GO:0046656">
    <property type="term" value="P:folic acid biosynthetic process"/>
    <property type="evidence" value="ECO:0007669"/>
    <property type="project" value="UniProtKB-KW"/>
</dbReference>
<evidence type="ECO:0000256" key="1">
    <source>
        <dbReference type="ARBA" id="ARBA00000198"/>
    </source>
</evidence>
<keyword evidence="8" id="KW-0289">Folate biosynthesis</keyword>
<evidence type="ECO:0000259" key="9">
    <source>
        <dbReference type="PROSITE" id="PS00794"/>
    </source>
</evidence>
<evidence type="ECO:0000256" key="6">
    <source>
        <dbReference type="ARBA" id="ARBA00022777"/>
    </source>
</evidence>
<keyword evidence="5" id="KW-0547">Nucleotide-binding</keyword>
<protein>
    <recommendedName>
        <fullName evidence="3">2-amino-4-hydroxy-6-hydroxymethyldihydropteridine diphosphokinase</fullName>
        <ecNumber evidence="3">2.7.6.3</ecNumber>
    </recommendedName>
</protein>
<dbReference type="EMBL" id="CAKP01000082">
    <property type="protein sequence ID" value="CCJ33644.1"/>
    <property type="molecule type" value="Genomic_DNA"/>
</dbReference>
<dbReference type="Proteomes" id="UP000007652">
    <property type="component" value="Unassembled WGS sequence"/>
</dbReference>
<dbReference type="OrthoDB" id="9808041at2"/>
<evidence type="ECO:0000313" key="10">
    <source>
        <dbReference type="EMBL" id="CCJ33644.1"/>
    </source>
</evidence>
<reference evidence="10 11" key="1">
    <citation type="journal article" date="2011" name="J. Bacteriol.">
        <title>Draft genome sequence of Caloramator australicus strain RC3T, a thermoanaerobe from the Great Artesian Basin of Australia.</title>
        <authorList>
            <person name="Ogg C.D."/>
            <person name="Patel B.K.C."/>
        </authorList>
    </citation>
    <scope>NUCLEOTIDE SEQUENCE [LARGE SCALE GENOMIC DNA]</scope>
    <source>
        <strain evidence="10 11">RC3</strain>
    </source>
</reference>
<dbReference type="NCBIfam" id="TIGR01498">
    <property type="entry name" value="folK"/>
    <property type="match status" value="1"/>
</dbReference>
<dbReference type="eggNOG" id="COG0801">
    <property type="taxonomic scope" value="Bacteria"/>
</dbReference>
<dbReference type="STRING" id="857293.CAAU_1560"/>
<dbReference type="GO" id="GO:0005524">
    <property type="term" value="F:ATP binding"/>
    <property type="evidence" value="ECO:0007669"/>
    <property type="project" value="UniProtKB-KW"/>
</dbReference>
<evidence type="ECO:0000256" key="4">
    <source>
        <dbReference type="ARBA" id="ARBA00022679"/>
    </source>
</evidence>
<dbReference type="PANTHER" id="PTHR43071:SF1">
    <property type="entry name" value="2-AMINO-4-HYDROXY-6-HYDROXYMETHYLDIHYDROPTERIDINE PYROPHOSPHOKINASE"/>
    <property type="match status" value="1"/>
</dbReference>
<comment type="catalytic activity">
    <reaction evidence="1">
        <text>6-hydroxymethyl-7,8-dihydropterin + ATP = (7,8-dihydropterin-6-yl)methyl diphosphate + AMP + H(+)</text>
        <dbReference type="Rhea" id="RHEA:11412"/>
        <dbReference type="ChEBI" id="CHEBI:15378"/>
        <dbReference type="ChEBI" id="CHEBI:30616"/>
        <dbReference type="ChEBI" id="CHEBI:44841"/>
        <dbReference type="ChEBI" id="CHEBI:72950"/>
        <dbReference type="ChEBI" id="CHEBI:456215"/>
        <dbReference type="EC" id="2.7.6.3"/>
    </reaction>
</comment>
<keyword evidence="4 10" id="KW-0808">Transferase</keyword>
<keyword evidence="11" id="KW-1185">Reference proteome</keyword>
<dbReference type="Pfam" id="PF01288">
    <property type="entry name" value="HPPK"/>
    <property type="match status" value="1"/>
</dbReference>
<evidence type="ECO:0000256" key="2">
    <source>
        <dbReference type="ARBA" id="ARBA00005051"/>
    </source>
</evidence>
<dbReference type="GO" id="GO:0016301">
    <property type="term" value="F:kinase activity"/>
    <property type="evidence" value="ECO:0007669"/>
    <property type="project" value="UniProtKB-KW"/>
</dbReference>
<organism evidence="10 11">
    <name type="scientific">Caloramator australicus RC3</name>
    <dbReference type="NCBI Taxonomy" id="857293"/>
    <lineage>
        <taxon>Bacteria</taxon>
        <taxon>Bacillati</taxon>
        <taxon>Bacillota</taxon>
        <taxon>Clostridia</taxon>
        <taxon>Eubacteriales</taxon>
        <taxon>Clostridiaceae</taxon>
        <taxon>Caloramator</taxon>
    </lineage>
</organism>
<dbReference type="PANTHER" id="PTHR43071">
    <property type="entry name" value="2-AMINO-4-HYDROXY-6-HYDROXYMETHYLDIHYDROPTERIDINE PYROPHOSPHOKINASE"/>
    <property type="match status" value="1"/>
</dbReference>
<dbReference type="GO" id="GO:0003848">
    <property type="term" value="F:2-amino-4-hydroxy-6-hydroxymethyldihydropteridine diphosphokinase activity"/>
    <property type="evidence" value="ECO:0007669"/>
    <property type="project" value="UniProtKB-EC"/>
</dbReference>
<evidence type="ECO:0000256" key="5">
    <source>
        <dbReference type="ARBA" id="ARBA00022741"/>
    </source>
</evidence>
<name>I7K7Y2_9CLOT</name>
<dbReference type="AlphaFoldDB" id="I7K7Y2"/>
<dbReference type="EC" id="2.7.6.3" evidence="3"/>
<dbReference type="UniPathway" id="UPA00077">
    <property type="reaction ID" value="UER00155"/>
</dbReference>
<comment type="caution">
    <text evidence="10">The sequence shown here is derived from an EMBL/GenBank/DDBJ whole genome shotgun (WGS) entry which is preliminary data.</text>
</comment>
<dbReference type="CDD" id="cd00483">
    <property type="entry name" value="HPPK"/>
    <property type="match status" value="1"/>
</dbReference>
<dbReference type="InterPro" id="IPR035907">
    <property type="entry name" value="Hppk_sf"/>
</dbReference>
<evidence type="ECO:0000313" key="11">
    <source>
        <dbReference type="Proteomes" id="UP000007652"/>
    </source>
</evidence>
<dbReference type="SUPFAM" id="SSF55083">
    <property type="entry name" value="6-hydroxymethyl-7,8-dihydropterin pyrophosphokinase, HPPK"/>
    <property type="match status" value="1"/>
</dbReference>
<dbReference type="GO" id="GO:0046654">
    <property type="term" value="P:tetrahydrofolate biosynthetic process"/>
    <property type="evidence" value="ECO:0007669"/>
    <property type="project" value="UniProtKB-UniPathway"/>
</dbReference>
<accession>I7K7Y2</accession>
<gene>
    <name evidence="10" type="ORF">CAAU_1560</name>
</gene>
<dbReference type="PROSITE" id="PS00794">
    <property type="entry name" value="HPPK"/>
    <property type="match status" value="1"/>
</dbReference>
<keyword evidence="6 10" id="KW-0418">Kinase</keyword>